<keyword evidence="3" id="KW-1185">Reference proteome</keyword>
<dbReference type="EMBL" id="JAKLMC020000023">
    <property type="protein sequence ID" value="KAK5950966.1"/>
    <property type="molecule type" value="Genomic_DNA"/>
</dbReference>
<sequence length="139" mass="15589">MLASRAMKPKLSLNIAPAAAQTTRPALSLRSPVTPTPMAPLRSPMMPPHSPLPMSPTSRNTKLNQRGFATIAQQPTYTYTNNSTSRSILKKTQKATSRTQQLQFSEDPVVYCVSPIEEPDYYGGYKKMSKDERRWMVRS</sequence>
<evidence type="ECO:0000313" key="3">
    <source>
        <dbReference type="Proteomes" id="UP001316803"/>
    </source>
</evidence>
<name>A0AAN8F493_9EURO</name>
<feature type="compositionally biased region" description="Pro residues" evidence="1">
    <location>
        <begin position="45"/>
        <end position="54"/>
    </location>
</feature>
<accession>A0AAN8F493</accession>
<protein>
    <submittedName>
        <fullName evidence="2">Uncharacterized protein</fullName>
    </submittedName>
</protein>
<gene>
    <name evidence="2" type="ORF">OHC33_008038</name>
</gene>
<evidence type="ECO:0000313" key="2">
    <source>
        <dbReference type="EMBL" id="KAK5950966.1"/>
    </source>
</evidence>
<reference evidence="2 3" key="1">
    <citation type="submission" date="2022-12" db="EMBL/GenBank/DDBJ databases">
        <title>Genomic features and morphological characterization of a novel Knufia sp. strain isolated from spacecraft assembly facility.</title>
        <authorList>
            <person name="Teixeira M."/>
            <person name="Chander A.M."/>
            <person name="Stajich J.E."/>
            <person name="Venkateswaran K."/>
        </authorList>
    </citation>
    <scope>NUCLEOTIDE SEQUENCE [LARGE SCALE GENOMIC DNA]</scope>
    <source>
        <strain evidence="2 3">FJI-L2-BK-P2</strain>
    </source>
</reference>
<dbReference type="Proteomes" id="UP001316803">
    <property type="component" value="Unassembled WGS sequence"/>
</dbReference>
<organism evidence="2 3">
    <name type="scientific">Knufia fluminis</name>
    <dbReference type="NCBI Taxonomy" id="191047"/>
    <lineage>
        <taxon>Eukaryota</taxon>
        <taxon>Fungi</taxon>
        <taxon>Dikarya</taxon>
        <taxon>Ascomycota</taxon>
        <taxon>Pezizomycotina</taxon>
        <taxon>Eurotiomycetes</taxon>
        <taxon>Chaetothyriomycetidae</taxon>
        <taxon>Chaetothyriales</taxon>
        <taxon>Trichomeriaceae</taxon>
        <taxon>Knufia</taxon>
    </lineage>
</organism>
<evidence type="ECO:0000256" key="1">
    <source>
        <dbReference type="SAM" id="MobiDB-lite"/>
    </source>
</evidence>
<feature type="region of interest" description="Disordered" evidence="1">
    <location>
        <begin position="1"/>
        <end position="61"/>
    </location>
</feature>
<proteinExistence type="predicted"/>
<comment type="caution">
    <text evidence="2">The sequence shown here is derived from an EMBL/GenBank/DDBJ whole genome shotgun (WGS) entry which is preliminary data.</text>
</comment>
<dbReference type="AlphaFoldDB" id="A0AAN8F493"/>